<protein>
    <submittedName>
        <fullName evidence="6">ATP-binding domain-containing protein</fullName>
    </submittedName>
</protein>
<dbReference type="SUPFAM" id="SSF52540">
    <property type="entry name" value="P-loop containing nucleoside triphosphate hydrolases"/>
    <property type="match status" value="1"/>
</dbReference>
<proteinExistence type="predicted"/>
<reference evidence="7" key="1">
    <citation type="journal article" date="2021" name="Science">
        <title>Hunting the eagle killer: A cyanobacterial neurotoxin causes vacuolar myelinopathy.</title>
        <authorList>
            <person name="Breinlinger S."/>
            <person name="Phillips T.J."/>
            <person name="Haram B.N."/>
            <person name="Mares J."/>
            <person name="Martinez Yerena J.A."/>
            <person name="Hrouzek P."/>
            <person name="Sobotka R."/>
            <person name="Henderson W.M."/>
            <person name="Schmieder P."/>
            <person name="Williams S.M."/>
            <person name="Lauderdale J.D."/>
            <person name="Wilde H.D."/>
            <person name="Gerrin W."/>
            <person name="Kust A."/>
            <person name="Washington J.W."/>
            <person name="Wagner C."/>
            <person name="Geier B."/>
            <person name="Liebeke M."/>
            <person name="Enke H."/>
            <person name="Niedermeyer T.H.J."/>
            <person name="Wilde S.B."/>
        </authorList>
    </citation>
    <scope>NUCLEOTIDE SEQUENCE [LARGE SCALE GENOMIC DNA]</scope>
    <source>
        <strain evidence="7">Thurmond2011</strain>
    </source>
</reference>
<keyword evidence="1" id="KW-0547">Nucleotide-binding</keyword>
<organism evidence="6 7">
    <name type="scientific">Aetokthonos hydrillicola Thurmond2011</name>
    <dbReference type="NCBI Taxonomy" id="2712845"/>
    <lineage>
        <taxon>Bacteria</taxon>
        <taxon>Bacillati</taxon>
        <taxon>Cyanobacteriota</taxon>
        <taxon>Cyanophyceae</taxon>
        <taxon>Nostocales</taxon>
        <taxon>Hapalosiphonaceae</taxon>
        <taxon>Aetokthonos</taxon>
    </lineage>
</organism>
<comment type="caution">
    <text evidence="6">The sequence shown here is derived from an EMBL/GenBank/DDBJ whole genome shotgun (WGS) entry which is preliminary data.</text>
</comment>
<keyword evidence="4 6" id="KW-0067">ATP-binding</keyword>
<dbReference type="Pfam" id="PF13361">
    <property type="entry name" value="UvrD_C"/>
    <property type="match status" value="1"/>
</dbReference>
<evidence type="ECO:0000256" key="2">
    <source>
        <dbReference type="ARBA" id="ARBA00022801"/>
    </source>
</evidence>
<keyword evidence="7" id="KW-1185">Reference proteome</keyword>
<evidence type="ECO:0000256" key="3">
    <source>
        <dbReference type="ARBA" id="ARBA00022806"/>
    </source>
</evidence>
<dbReference type="Gene3D" id="3.40.50.300">
    <property type="entry name" value="P-loop containing nucleotide triphosphate hydrolases"/>
    <property type="match status" value="1"/>
</dbReference>
<keyword evidence="3" id="KW-0347">Helicase</keyword>
<dbReference type="GO" id="GO:0004386">
    <property type="term" value="F:helicase activity"/>
    <property type="evidence" value="ECO:0007669"/>
    <property type="project" value="UniProtKB-KW"/>
</dbReference>
<dbReference type="GO" id="GO:0005524">
    <property type="term" value="F:ATP binding"/>
    <property type="evidence" value="ECO:0007669"/>
    <property type="project" value="UniProtKB-KW"/>
</dbReference>
<dbReference type="InterPro" id="IPR014017">
    <property type="entry name" value="DNA_helicase_UvrD-like_C"/>
</dbReference>
<dbReference type="EMBL" id="JAALHA020000021">
    <property type="protein sequence ID" value="MDR9898975.1"/>
    <property type="molecule type" value="Genomic_DNA"/>
</dbReference>
<dbReference type="Proteomes" id="UP000667802">
    <property type="component" value="Unassembled WGS sequence"/>
</dbReference>
<evidence type="ECO:0000313" key="6">
    <source>
        <dbReference type="EMBL" id="MDR9898975.1"/>
    </source>
</evidence>
<dbReference type="RefSeq" id="WP_208352305.1">
    <property type="nucleotide sequence ID" value="NZ_JAALHA020000021.1"/>
</dbReference>
<gene>
    <name evidence="6" type="ORF">G7B40_031110</name>
</gene>
<evidence type="ECO:0000259" key="5">
    <source>
        <dbReference type="Pfam" id="PF13361"/>
    </source>
</evidence>
<name>A0AAP5ICB9_9CYAN</name>
<feature type="domain" description="UvrD-like helicase C-terminal" evidence="5">
    <location>
        <begin position="14"/>
        <end position="72"/>
    </location>
</feature>
<accession>A0AAP5ICB9</accession>
<evidence type="ECO:0000256" key="4">
    <source>
        <dbReference type="ARBA" id="ARBA00022840"/>
    </source>
</evidence>
<keyword evidence="2" id="KW-0378">Hydrolase</keyword>
<dbReference type="GO" id="GO:0016787">
    <property type="term" value="F:hydrolase activity"/>
    <property type="evidence" value="ECO:0007669"/>
    <property type="project" value="UniProtKB-KW"/>
</dbReference>
<dbReference type="InterPro" id="IPR027417">
    <property type="entry name" value="P-loop_NTPase"/>
</dbReference>
<dbReference type="AlphaFoldDB" id="A0AAP5ICB9"/>
<evidence type="ECO:0000313" key="7">
    <source>
        <dbReference type="Proteomes" id="UP000667802"/>
    </source>
</evidence>
<evidence type="ECO:0000256" key="1">
    <source>
        <dbReference type="ARBA" id="ARBA00022741"/>
    </source>
</evidence>
<sequence>MENLKIGFFHLVFYGIKIQTIHSAKGLQYRAVIFMWADHLPKQFGDNLEESERRLMYVAMNRPGDFLAISASGNSPFISEIENSHKVDLA</sequence>